<protein>
    <submittedName>
        <fullName evidence="3">Transcriptional regulator</fullName>
    </submittedName>
</protein>
<name>A0A5C6V6E3_9BURK</name>
<organism evidence="3 4">
    <name type="scientific">Paraburkholderia azotifigens</name>
    <dbReference type="NCBI Taxonomy" id="2057004"/>
    <lineage>
        <taxon>Bacteria</taxon>
        <taxon>Pseudomonadati</taxon>
        <taxon>Pseudomonadota</taxon>
        <taxon>Betaproteobacteria</taxon>
        <taxon>Burkholderiales</taxon>
        <taxon>Burkholderiaceae</taxon>
        <taxon>Paraburkholderia</taxon>
    </lineage>
</organism>
<feature type="signal peptide" evidence="2">
    <location>
        <begin position="1"/>
        <end position="18"/>
    </location>
</feature>
<gene>
    <name evidence="3" type="ORF">FRZ40_42020</name>
</gene>
<evidence type="ECO:0000256" key="1">
    <source>
        <dbReference type="SAM" id="MobiDB-lite"/>
    </source>
</evidence>
<evidence type="ECO:0000313" key="4">
    <source>
        <dbReference type="Proteomes" id="UP000321776"/>
    </source>
</evidence>
<dbReference type="AlphaFoldDB" id="A0A5C6V6E3"/>
<dbReference type="Proteomes" id="UP000321776">
    <property type="component" value="Unassembled WGS sequence"/>
</dbReference>
<dbReference type="Pfam" id="PF03640">
    <property type="entry name" value="Lipoprotein_15"/>
    <property type="match status" value="1"/>
</dbReference>
<dbReference type="GO" id="GO:0043448">
    <property type="term" value="P:alkane catabolic process"/>
    <property type="evidence" value="ECO:0007669"/>
    <property type="project" value="TreeGrafter"/>
</dbReference>
<evidence type="ECO:0000313" key="3">
    <source>
        <dbReference type="EMBL" id="TXC80802.1"/>
    </source>
</evidence>
<dbReference type="PANTHER" id="PTHR39335:SF1">
    <property type="entry name" value="BLL4220 PROTEIN"/>
    <property type="match status" value="1"/>
</dbReference>
<feature type="region of interest" description="Disordered" evidence="1">
    <location>
        <begin position="60"/>
        <end position="109"/>
    </location>
</feature>
<proteinExistence type="predicted"/>
<feature type="compositionally biased region" description="Basic and acidic residues" evidence="1">
    <location>
        <begin position="95"/>
        <end position="106"/>
    </location>
</feature>
<accession>A0A5C6V6E3</accession>
<evidence type="ECO:0000256" key="2">
    <source>
        <dbReference type="SAM" id="SignalP"/>
    </source>
</evidence>
<reference evidence="3 4" key="1">
    <citation type="journal article" date="2018" name="Int. J. Syst. Evol. Microbiol.">
        <title>Paraburkholderia azotifigens sp. nov., a nitrogen-fixing bacterium isolated from paddy soil.</title>
        <authorList>
            <person name="Choi G.M."/>
            <person name="Im W.T."/>
        </authorList>
    </citation>
    <scope>NUCLEOTIDE SEQUENCE [LARGE SCALE GENOMIC DNA]</scope>
    <source>
        <strain evidence="3 4">NF 2-5-3</strain>
    </source>
</reference>
<dbReference type="RefSeq" id="WP_147238219.1">
    <property type="nucleotide sequence ID" value="NZ_JAZHGB010000008.1"/>
</dbReference>
<dbReference type="InterPro" id="IPR005297">
    <property type="entry name" value="Lipoprotein_repeat"/>
</dbReference>
<dbReference type="EMBL" id="VOQS01000005">
    <property type="protein sequence ID" value="TXC80802.1"/>
    <property type="molecule type" value="Genomic_DNA"/>
</dbReference>
<dbReference type="PANTHER" id="PTHR39335">
    <property type="entry name" value="BLL4220 PROTEIN"/>
    <property type="match status" value="1"/>
</dbReference>
<comment type="caution">
    <text evidence="3">The sequence shown here is derived from an EMBL/GenBank/DDBJ whole genome shotgun (WGS) entry which is preliminary data.</text>
</comment>
<keyword evidence="2" id="KW-0732">Signal</keyword>
<sequence>MKALTMLAGLLAATSALAAAPHASEGILVDEHGMTLYVFDGKGMPDPKACEGDCDRNFPPALAAPGDKPTGDLTLKPAPNGGSQWAFRGKPLHRGLMDKKPGDHAGDGLNEVWHSVRLR</sequence>
<feature type="chain" id="PRO_5023114901" evidence="2">
    <location>
        <begin position="19"/>
        <end position="119"/>
    </location>
</feature>